<dbReference type="InterPro" id="IPR007627">
    <property type="entry name" value="RNA_pol_sigma70_r2"/>
</dbReference>
<dbReference type="InterPro" id="IPR039425">
    <property type="entry name" value="RNA_pol_sigma-70-like"/>
</dbReference>
<dbReference type="Gene3D" id="1.10.1740.10">
    <property type="match status" value="1"/>
</dbReference>
<sequence length="161" mass="18502">MRFEDFAAARLPALVRYARLLSGDQEQARDIVQDVLARALVRWARIDRADDQYAYVRRMVTNEYLSWRRRRKLPTVPLDLAPEPSAGRPAEHSDELWRLLAGLPRQQRAVLVLRYYEGLTDHEIAEVLGCRPSTVRGYASRALATLRIELRTAPEHEGALP</sequence>
<gene>
    <name evidence="8" type="ORF">AFR_31155</name>
</gene>
<dbReference type="GO" id="GO:0003677">
    <property type="term" value="F:DNA binding"/>
    <property type="evidence" value="ECO:0007669"/>
    <property type="project" value="UniProtKB-KW"/>
</dbReference>
<dbReference type="EMBL" id="CP006272">
    <property type="protein sequence ID" value="AGZ44491.1"/>
    <property type="molecule type" value="Genomic_DNA"/>
</dbReference>
<dbReference type="CDD" id="cd06171">
    <property type="entry name" value="Sigma70_r4"/>
    <property type="match status" value="1"/>
</dbReference>
<dbReference type="OrthoDB" id="3692620at2"/>
<dbReference type="STRING" id="1246995.AFR_31155"/>
<dbReference type="InterPro" id="IPR013325">
    <property type="entry name" value="RNA_pol_sigma_r2"/>
</dbReference>
<evidence type="ECO:0000259" key="7">
    <source>
        <dbReference type="Pfam" id="PF08281"/>
    </source>
</evidence>
<protein>
    <submittedName>
        <fullName evidence="8">Putative RNA polymerase ECF-subfamily sigma factor</fullName>
    </submittedName>
</protein>
<evidence type="ECO:0000313" key="8">
    <source>
        <dbReference type="EMBL" id="AGZ44491.1"/>
    </source>
</evidence>
<dbReference type="PATRIC" id="fig|1246995.3.peg.6306"/>
<dbReference type="InterPro" id="IPR013324">
    <property type="entry name" value="RNA_pol_sigma_r3/r4-like"/>
</dbReference>
<proteinExistence type="inferred from homology"/>
<evidence type="ECO:0000256" key="2">
    <source>
        <dbReference type="ARBA" id="ARBA00023015"/>
    </source>
</evidence>
<dbReference type="SUPFAM" id="SSF88659">
    <property type="entry name" value="Sigma3 and sigma4 domains of RNA polymerase sigma factors"/>
    <property type="match status" value="1"/>
</dbReference>
<dbReference type="PANTHER" id="PTHR43133:SF50">
    <property type="entry name" value="ECF RNA POLYMERASE SIGMA FACTOR SIGM"/>
    <property type="match status" value="1"/>
</dbReference>
<evidence type="ECO:0000256" key="5">
    <source>
        <dbReference type="ARBA" id="ARBA00023163"/>
    </source>
</evidence>
<evidence type="ECO:0000256" key="3">
    <source>
        <dbReference type="ARBA" id="ARBA00023082"/>
    </source>
</evidence>
<dbReference type="SUPFAM" id="SSF88946">
    <property type="entry name" value="Sigma2 domain of RNA polymerase sigma factors"/>
    <property type="match status" value="1"/>
</dbReference>
<evidence type="ECO:0000256" key="1">
    <source>
        <dbReference type="ARBA" id="ARBA00010641"/>
    </source>
</evidence>
<keyword evidence="9" id="KW-1185">Reference proteome</keyword>
<dbReference type="NCBIfam" id="TIGR02937">
    <property type="entry name" value="sigma70-ECF"/>
    <property type="match status" value="1"/>
</dbReference>
<evidence type="ECO:0000259" key="6">
    <source>
        <dbReference type="Pfam" id="PF04542"/>
    </source>
</evidence>
<organism evidence="8 9">
    <name type="scientific">Actinoplanes friuliensis DSM 7358</name>
    <dbReference type="NCBI Taxonomy" id="1246995"/>
    <lineage>
        <taxon>Bacteria</taxon>
        <taxon>Bacillati</taxon>
        <taxon>Actinomycetota</taxon>
        <taxon>Actinomycetes</taxon>
        <taxon>Micromonosporales</taxon>
        <taxon>Micromonosporaceae</taxon>
        <taxon>Actinoplanes</taxon>
    </lineage>
</organism>
<evidence type="ECO:0000313" key="9">
    <source>
        <dbReference type="Proteomes" id="UP000017746"/>
    </source>
</evidence>
<keyword evidence="4" id="KW-0238">DNA-binding</keyword>
<dbReference type="KEGG" id="afs:AFR_31155"/>
<dbReference type="AlphaFoldDB" id="U5W972"/>
<dbReference type="InterPro" id="IPR036388">
    <property type="entry name" value="WH-like_DNA-bd_sf"/>
</dbReference>
<dbReference type="InterPro" id="IPR013249">
    <property type="entry name" value="RNA_pol_sigma70_r4_t2"/>
</dbReference>
<dbReference type="Pfam" id="PF04542">
    <property type="entry name" value="Sigma70_r2"/>
    <property type="match status" value="1"/>
</dbReference>
<accession>U5W972</accession>
<feature type="domain" description="RNA polymerase sigma-70 region 2" evidence="6">
    <location>
        <begin position="10"/>
        <end position="72"/>
    </location>
</feature>
<dbReference type="Gene3D" id="1.10.10.10">
    <property type="entry name" value="Winged helix-like DNA-binding domain superfamily/Winged helix DNA-binding domain"/>
    <property type="match status" value="1"/>
</dbReference>
<dbReference type="eggNOG" id="COG1595">
    <property type="taxonomic scope" value="Bacteria"/>
</dbReference>
<dbReference type="Pfam" id="PF08281">
    <property type="entry name" value="Sigma70_r4_2"/>
    <property type="match status" value="1"/>
</dbReference>
<dbReference type="InterPro" id="IPR014284">
    <property type="entry name" value="RNA_pol_sigma-70_dom"/>
</dbReference>
<dbReference type="InterPro" id="IPR014325">
    <property type="entry name" value="RNA_pol_sigma-E_actinobac"/>
</dbReference>
<dbReference type="GO" id="GO:0016987">
    <property type="term" value="F:sigma factor activity"/>
    <property type="evidence" value="ECO:0007669"/>
    <property type="project" value="UniProtKB-KW"/>
</dbReference>
<keyword evidence="5" id="KW-0804">Transcription</keyword>
<dbReference type="RefSeq" id="WP_023560825.1">
    <property type="nucleotide sequence ID" value="NC_022657.1"/>
</dbReference>
<dbReference type="Proteomes" id="UP000017746">
    <property type="component" value="Chromosome"/>
</dbReference>
<reference evidence="8 9" key="1">
    <citation type="journal article" date="2014" name="J. Biotechnol.">
        <title>Complete genome sequence of the actinobacterium Actinoplanes friuliensis HAG 010964, producer of the lipopeptide antibiotic friulimycin.</title>
        <authorList>
            <person name="Ruckert C."/>
            <person name="Szczepanowski R."/>
            <person name="Albersmeier A."/>
            <person name="Goesmann A."/>
            <person name="Fischer N."/>
            <person name="Steinkamper A."/>
            <person name="Puhler A."/>
            <person name="Biener R."/>
            <person name="Schwartz D."/>
            <person name="Kalinowski J."/>
        </authorList>
    </citation>
    <scope>NUCLEOTIDE SEQUENCE [LARGE SCALE GENOMIC DNA]</scope>
    <source>
        <strain evidence="8 9">DSM 7358</strain>
    </source>
</reference>
<keyword evidence="3" id="KW-0731">Sigma factor</keyword>
<evidence type="ECO:0000256" key="4">
    <source>
        <dbReference type="ARBA" id="ARBA00023125"/>
    </source>
</evidence>
<dbReference type="GO" id="GO:0006352">
    <property type="term" value="P:DNA-templated transcription initiation"/>
    <property type="evidence" value="ECO:0007669"/>
    <property type="project" value="InterPro"/>
</dbReference>
<feature type="domain" description="RNA polymerase sigma factor 70 region 4 type 2" evidence="7">
    <location>
        <begin position="94"/>
        <end position="146"/>
    </location>
</feature>
<name>U5W972_9ACTN</name>
<keyword evidence="2" id="KW-0805">Transcription regulation</keyword>
<dbReference type="PANTHER" id="PTHR43133">
    <property type="entry name" value="RNA POLYMERASE ECF-TYPE SIGMA FACTO"/>
    <property type="match status" value="1"/>
</dbReference>
<dbReference type="HOGENOM" id="CLU_047691_15_4_11"/>
<dbReference type="NCBIfam" id="TIGR02983">
    <property type="entry name" value="SigE-fam_strep"/>
    <property type="match status" value="1"/>
</dbReference>
<comment type="similarity">
    <text evidence="1">Belongs to the sigma-70 factor family. ECF subfamily.</text>
</comment>